<dbReference type="Pfam" id="PF07690">
    <property type="entry name" value="MFS_1"/>
    <property type="match status" value="1"/>
</dbReference>
<dbReference type="PANTHER" id="PTHR43124:SF10">
    <property type="entry name" value="PURINE EFFLUX PUMP PBUE"/>
    <property type="match status" value="1"/>
</dbReference>
<evidence type="ECO:0000259" key="7">
    <source>
        <dbReference type="PROSITE" id="PS50850"/>
    </source>
</evidence>
<dbReference type="RefSeq" id="WP_183384308.1">
    <property type="nucleotide sequence ID" value="NZ_JACHXR010000007.1"/>
</dbReference>
<evidence type="ECO:0000256" key="5">
    <source>
        <dbReference type="ARBA" id="ARBA00023136"/>
    </source>
</evidence>
<feature type="transmembrane region" description="Helical" evidence="6">
    <location>
        <begin position="287"/>
        <end position="304"/>
    </location>
</feature>
<keyword evidence="2" id="KW-1003">Cell membrane</keyword>
<feature type="transmembrane region" description="Helical" evidence="6">
    <location>
        <begin position="342"/>
        <end position="365"/>
    </location>
</feature>
<dbReference type="InterPro" id="IPR050189">
    <property type="entry name" value="MFS_Efflux_Transporters"/>
</dbReference>
<evidence type="ECO:0000256" key="3">
    <source>
        <dbReference type="ARBA" id="ARBA00022692"/>
    </source>
</evidence>
<evidence type="ECO:0000256" key="1">
    <source>
        <dbReference type="ARBA" id="ARBA00004651"/>
    </source>
</evidence>
<dbReference type="PROSITE" id="PS50850">
    <property type="entry name" value="MFS"/>
    <property type="match status" value="1"/>
</dbReference>
<dbReference type="AlphaFoldDB" id="A0A7W5HLQ8"/>
<feature type="transmembrane region" description="Helical" evidence="6">
    <location>
        <begin position="146"/>
        <end position="164"/>
    </location>
</feature>
<keyword evidence="4 6" id="KW-1133">Transmembrane helix</keyword>
<comment type="subcellular location">
    <subcellularLocation>
        <location evidence="1">Cell membrane</location>
        <topology evidence="1">Multi-pass membrane protein</topology>
    </subcellularLocation>
</comment>
<feature type="transmembrane region" description="Helical" evidence="6">
    <location>
        <begin position="176"/>
        <end position="195"/>
    </location>
</feature>
<proteinExistence type="predicted"/>
<evidence type="ECO:0000313" key="8">
    <source>
        <dbReference type="EMBL" id="MBB3231836.1"/>
    </source>
</evidence>
<name>A0A7W5HLQ8_9GAMM</name>
<gene>
    <name evidence="8" type="ORF">FHR97_002695</name>
</gene>
<dbReference type="Proteomes" id="UP000518892">
    <property type="component" value="Unassembled WGS sequence"/>
</dbReference>
<feature type="transmembrane region" description="Helical" evidence="6">
    <location>
        <begin position="371"/>
        <end position="392"/>
    </location>
</feature>
<dbReference type="InterPro" id="IPR011701">
    <property type="entry name" value="MFS"/>
</dbReference>
<accession>A0A7W5HLQ8</accession>
<reference evidence="8 9" key="1">
    <citation type="submission" date="2020-08" db="EMBL/GenBank/DDBJ databases">
        <title>Genomic Encyclopedia of Type Strains, Phase III (KMG-III): the genomes of soil and plant-associated and newly described type strains.</title>
        <authorList>
            <person name="Whitman W."/>
        </authorList>
    </citation>
    <scope>NUCLEOTIDE SEQUENCE [LARGE SCALE GENOMIC DNA]</scope>
    <source>
        <strain evidence="8 9">CECT 7744</strain>
    </source>
</reference>
<dbReference type="SUPFAM" id="SSF103473">
    <property type="entry name" value="MFS general substrate transporter"/>
    <property type="match status" value="1"/>
</dbReference>
<feature type="transmembrane region" description="Helical" evidence="6">
    <location>
        <begin position="255"/>
        <end position="278"/>
    </location>
</feature>
<keyword evidence="9" id="KW-1185">Reference proteome</keyword>
<dbReference type="InterPro" id="IPR036259">
    <property type="entry name" value="MFS_trans_sf"/>
</dbReference>
<comment type="caution">
    <text evidence="8">The sequence shown here is derived from an EMBL/GenBank/DDBJ whole genome shotgun (WGS) entry which is preliminary data.</text>
</comment>
<keyword evidence="5 6" id="KW-0472">Membrane</keyword>
<evidence type="ECO:0000313" key="9">
    <source>
        <dbReference type="Proteomes" id="UP000518892"/>
    </source>
</evidence>
<feature type="transmembrane region" description="Helical" evidence="6">
    <location>
        <begin position="90"/>
        <end position="109"/>
    </location>
</feature>
<dbReference type="GO" id="GO:0022857">
    <property type="term" value="F:transmembrane transporter activity"/>
    <property type="evidence" value="ECO:0007669"/>
    <property type="project" value="InterPro"/>
</dbReference>
<sequence length="407" mass="42174">MTQSTTVPGEARGLPRIGVDHPLAIAAAVAISFVGNAVVMGMPLMVGALADFLHFDEQQVGWLASADLGGMFLASLATAALVSRLNRRHLALFGILVAIAGNLLSTQYHDFGPLVAARLLAGFGGGICYSTGIACLAITHRTGRNFSIMMFGLVAINAIELYTIPYLTGAWGIDGIFLAFCVAFALCLAVLPCLYPHTPGDAEGATGADQAESAPRLPRLLPLCCLLAVACFYITIGSFWAFIERAGVDAGLGDAFIANVLTLGNVFTLAGCVAAVWLSHRAGQSRVLMAALVGMAGVLLLLAVEISATTFVIGTFGFCIAWLFTDIFQLGTLSHIDASGRYAALVPAAQGLAQTAAPAIAGFLLARELGYSAVMLLGAAGSLAALCLYGIVYAQMRRLAPGLADAE</sequence>
<feature type="transmembrane region" description="Helical" evidence="6">
    <location>
        <begin position="23"/>
        <end position="50"/>
    </location>
</feature>
<dbReference type="EMBL" id="JACHXR010000007">
    <property type="protein sequence ID" value="MBB3231836.1"/>
    <property type="molecule type" value="Genomic_DNA"/>
</dbReference>
<feature type="domain" description="Major facilitator superfamily (MFS) profile" evidence="7">
    <location>
        <begin position="21"/>
        <end position="397"/>
    </location>
</feature>
<evidence type="ECO:0000256" key="4">
    <source>
        <dbReference type="ARBA" id="ARBA00022989"/>
    </source>
</evidence>
<protein>
    <submittedName>
        <fullName evidence="8">Putative MFS family arabinose efflux permease</fullName>
    </submittedName>
</protein>
<organism evidence="8 9">
    <name type="scientific">Halomonas stenophila</name>
    <dbReference type="NCBI Taxonomy" id="795312"/>
    <lineage>
        <taxon>Bacteria</taxon>
        <taxon>Pseudomonadati</taxon>
        <taxon>Pseudomonadota</taxon>
        <taxon>Gammaproteobacteria</taxon>
        <taxon>Oceanospirillales</taxon>
        <taxon>Halomonadaceae</taxon>
        <taxon>Halomonas</taxon>
    </lineage>
</organism>
<evidence type="ECO:0000256" key="2">
    <source>
        <dbReference type="ARBA" id="ARBA00022475"/>
    </source>
</evidence>
<dbReference type="InterPro" id="IPR020846">
    <property type="entry name" value="MFS_dom"/>
</dbReference>
<feature type="transmembrane region" description="Helical" evidence="6">
    <location>
        <begin position="115"/>
        <end position="139"/>
    </location>
</feature>
<dbReference type="Gene3D" id="1.20.1250.20">
    <property type="entry name" value="MFS general substrate transporter like domains"/>
    <property type="match status" value="1"/>
</dbReference>
<feature type="transmembrane region" description="Helical" evidence="6">
    <location>
        <begin position="220"/>
        <end position="243"/>
    </location>
</feature>
<evidence type="ECO:0000256" key="6">
    <source>
        <dbReference type="SAM" id="Phobius"/>
    </source>
</evidence>
<dbReference type="GO" id="GO:0005886">
    <property type="term" value="C:plasma membrane"/>
    <property type="evidence" value="ECO:0007669"/>
    <property type="project" value="UniProtKB-SubCell"/>
</dbReference>
<feature type="transmembrane region" description="Helical" evidence="6">
    <location>
        <begin position="62"/>
        <end position="83"/>
    </location>
</feature>
<dbReference type="PANTHER" id="PTHR43124">
    <property type="entry name" value="PURINE EFFLUX PUMP PBUE"/>
    <property type="match status" value="1"/>
</dbReference>
<keyword evidence="3 6" id="KW-0812">Transmembrane</keyword>